<name>A0A5N5WSJ8_9EURO</name>
<dbReference type="Gene3D" id="3.40.50.150">
    <property type="entry name" value="Vaccinia Virus protein VP39"/>
    <property type="match status" value="1"/>
</dbReference>
<dbReference type="InterPro" id="IPR029063">
    <property type="entry name" value="SAM-dependent_MTases_sf"/>
</dbReference>
<dbReference type="SUPFAM" id="SSF53335">
    <property type="entry name" value="S-adenosyl-L-methionine-dependent methyltransferases"/>
    <property type="match status" value="1"/>
</dbReference>
<evidence type="ECO:0000256" key="2">
    <source>
        <dbReference type="ARBA" id="ARBA00022679"/>
    </source>
</evidence>
<protein>
    <submittedName>
        <fullName evidence="5">S-adenosyl-L-methionine-dependent methyltransferase</fullName>
    </submittedName>
</protein>
<dbReference type="EMBL" id="ML732276">
    <property type="protein sequence ID" value="KAB8071299.1"/>
    <property type="molecule type" value="Genomic_DNA"/>
</dbReference>
<evidence type="ECO:0000256" key="3">
    <source>
        <dbReference type="ARBA" id="ARBA00022691"/>
    </source>
</evidence>
<evidence type="ECO:0000259" key="4">
    <source>
        <dbReference type="Pfam" id="PF00891"/>
    </source>
</evidence>
<dbReference type="InterPro" id="IPR016461">
    <property type="entry name" value="COMT-like"/>
</dbReference>
<accession>A0A5N5WSJ8</accession>
<dbReference type="InterPro" id="IPR001077">
    <property type="entry name" value="COMT_C"/>
</dbReference>
<keyword evidence="6" id="KW-1185">Reference proteome</keyword>
<dbReference type="Gene3D" id="1.10.10.10">
    <property type="entry name" value="Winged helix-like DNA-binding domain superfamily/Winged helix DNA-binding domain"/>
    <property type="match status" value="1"/>
</dbReference>
<feature type="domain" description="O-methyltransferase C-terminal" evidence="4">
    <location>
        <begin position="251"/>
        <end position="401"/>
    </location>
</feature>
<evidence type="ECO:0000256" key="1">
    <source>
        <dbReference type="ARBA" id="ARBA00022603"/>
    </source>
</evidence>
<evidence type="ECO:0000313" key="5">
    <source>
        <dbReference type="EMBL" id="KAB8071299.1"/>
    </source>
</evidence>
<keyword evidence="1 5" id="KW-0489">Methyltransferase</keyword>
<organism evidence="5 6">
    <name type="scientific">Aspergillus leporis</name>
    <dbReference type="NCBI Taxonomy" id="41062"/>
    <lineage>
        <taxon>Eukaryota</taxon>
        <taxon>Fungi</taxon>
        <taxon>Dikarya</taxon>
        <taxon>Ascomycota</taxon>
        <taxon>Pezizomycotina</taxon>
        <taxon>Eurotiomycetes</taxon>
        <taxon>Eurotiomycetidae</taxon>
        <taxon>Eurotiales</taxon>
        <taxon>Aspergillaceae</taxon>
        <taxon>Aspergillus</taxon>
        <taxon>Aspergillus subgen. Circumdati</taxon>
    </lineage>
</organism>
<dbReference type="PROSITE" id="PS51683">
    <property type="entry name" value="SAM_OMT_II"/>
    <property type="match status" value="1"/>
</dbReference>
<dbReference type="OrthoDB" id="1606438at2759"/>
<proteinExistence type="predicted"/>
<dbReference type="PANTHER" id="PTHR43712:SF12">
    <property type="entry name" value="STERIGMATOCYSTIN 8-O-METHYLTRANSFERASE"/>
    <property type="match status" value="1"/>
</dbReference>
<evidence type="ECO:0000313" key="6">
    <source>
        <dbReference type="Proteomes" id="UP000326565"/>
    </source>
</evidence>
<dbReference type="CDD" id="cd02440">
    <property type="entry name" value="AdoMet_MTases"/>
    <property type="match status" value="1"/>
</dbReference>
<dbReference type="PANTHER" id="PTHR43712">
    <property type="entry name" value="PUTATIVE (AFU_ORTHOLOGUE AFUA_4G14580)-RELATED"/>
    <property type="match status" value="1"/>
</dbReference>
<keyword evidence="3" id="KW-0949">S-adenosyl-L-methionine</keyword>
<dbReference type="AlphaFoldDB" id="A0A5N5WSJ8"/>
<dbReference type="InterPro" id="IPR036388">
    <property type="entry name" value="WH-like_DNA-bd_sf"/>
</dbReference>
<reference evidence="5 6" key="1">
    <citation type="submission" date="2019-04" db="EMBL/GenBank/DDBJ databases">
        <title>Friends and foes A comparative genomics study of 23 Aspergillus species from section Flavi.</title>
        <authorList>
            <consortium name="DOE Joint Genome Institute"/>
            <person name="Kjaerbolling I."/>
            <person name="Vesth T."/>
            <person name="Frisvad J.C."/>
            <person name="Nybo J.L."/>
            <person name="Theobald S."/>
            <person name="Kildgaard S."/>
            <person name="Isbrandt T."/>
            <person name="Kuo A."/>
            <person name="Sato A."/>
            <person name="Lyhne E.K."/>
            <person name="Kogle M.E."/>
            <person name="Wiebenga A."/>
            <person name="Kun R.S."/>
            <person name="Lubbers R.J."/>
            <person name="Makela M.R."/>
            <person name="Barry K."/>
            <person name="Chovatia M."/>
            <person name="Clum A."/>
            <person name="Daum C."/>
            <person name="Haridas S."/>
            <person name="He G."/>
            <person name="LaButti K."/>
            <person name="Lipzen A."/>
            <person name="Mondo S."/>
            <person name="Riley R."/>
            <person name="Salamov A."/>
            <person name="Simmons B.A."/>
            <person name="Magnuson J.K."/>
            <person name="Henrissat B."/>
            <person name="Mortensen U.H."/>
            <person name="Larsen T.O."/>
            <person name="Devries R.P."/>
            <person name="Grigoriev I.V."/>
            <person name="Machida M."/>
            <person name="Baker S.E."/>
            <person name="Andersen M.R."/>
        </authorList>
    </citation>
    <scope>NUCLEOTIDE SEQUENCE [LARGE SCALE GENOMIC DNA]</scope>
    <source>
        <strain evidence="5 6">CBS 151.66</strain>
    </source>
</reference>
<sequence length="435" mass="48155">MVASRISELASSILSNTSKIDIFLQENGLPTLSFDALGPGRYGTTPVTPDIEAARVRAVEAVTELLELLQGPSLSLKPTYNGASLQAISRWDIARKVPSEGEISFADLAKQCGGISETDLCRLLRYAMVHHRLFHEPRPGVVGHSAYSRLLIQEPSLADMFWLFADSGFSTFPYIVDALERFNDHEPNHTAWTLASGTNKGFFESITQDPQLAARYSRAMAVMNSFPSGPFSVPESPELESPVLHYPWSKMGKGLVVDIGGCSGTDAFLLAKTFPNLKFVVQDLPEAIAGAEAFIPDELHSRVSFMPYSFLTPQPCTADIYMLKLCLHNWPDHYCVKILRNQIPALKPGARFVIIDGLLPKPGTTTLLAERSARFFDVLMMNGVNGRERGVEDWISIFKQADERFRVLSVNPIGNLSELRHTLGVIDVVFDEPRK</sequence>
<gene>
    <name evidence="5" type="ORF">BDV29DRAFT_197454</name>
</gene>
<dbReference type="GO" id="GO:0044550">
    <property type="term" value="P:secondary metabolite biosynthetic process"/>
    <property type="evidence" value="ECO:0007669"/>
    <property type="project" value="UniProtKB-ARBA"/>
</dbReference>
<keyword evidence="2 5" id="KW-0808">Transferase</keyword>
<dbReference type="Proteomes" id="UP000326565">
    <property type="component" value="Unassembled WGS sequence"/>
</dbReference>
<dbReference type="GO" id="GO:0008171">
    <property type="term" value="F:O-methyltransferase activity"/>
    <property type="evidence" value="ECO:0007669"/>
    <property type="project" value="InterPro"/>
</dbReference>
<dbReference type="GO" id="GO:0032259">
    <property type="term" value="P:methylation"/>
    <property type="evidence" value="ECO:0007669"/>
    <property type="project" value="UniProtKB-KW"/>
</dbReference>
<dbReference type="Pfam" id="PF00891">
    <property type="entry name" value="Methyltransf_2"/>
    <property type="match status" value="1"/>
</dbReference>